<dbReference type="HAMAP" id="MF_01082">
    <property type="entry name" value="TruD"/>
    <property type="match status" value="1"/>
</dbReference>
<dbReference type="AlphaFoldDB" id="A0A377JMW3"/>
<dbReference type="PROSITE" id="PS01268">
    <property type="entry name" value="UPF0024"/>
    <property type="match status" value="1"/>
</dbReference>
<evidence type="ECO:0000256" key="4">
    <source>
        <dbReference type="HAMAP-Rule" id="MF_01082"/>
    </source>
</evidence>
<dbReference type="InterPro" id="IPR011760">
    <property type="entry name" value="PsdUridine_synth_TruD_insert"/>
</dbReference>
<comment type="function">
    <text evidence="4">Responsible for synthesis of pseudouridine from uracil-13 in transfer RNAs.</text>
</comment>
<reference evidence="6 7" key="1">
    <citation type="submission" date="2018-06" db="EMBL/GenBank/DDBJ databases">
        <authorList>
            <consortium name="Pathogen Informatics"/>
            <person name="Doyle S."/>
        </authorList>
    </citation>
    <scope>NUCLEOTIDE SEQUENCE [LARGE SCALE GENOMIC DNA]</scope>
    <source>
        <strain evidence="6 7">NCTC12221</strain>
    </source>
</reference>
<feature type="active site" description="Nucleophile" evidence="4">
    <location>
        <position position="78"/>
    </location>
</feature>
<evidence type="ECO:0000256" key="2">
    <source>
        <dbReference type="ARBA" id="ARBA00022694"/>
    </source>
</evidence>
<dbReference type="NCBIfam" id="TIGR00094">
    <property type="entry name" value="tRNA_TruD_broad"/>
    <property type="match status" value="1"/>
</dbReference>
<dbReference type="InterPro" id="IPR020103">
    <property type="entry name" value="PsdUridine_synth_cat_dom_sf"/>
</dbReference>
<dbReference type="InterPro" id="IPR001656">
    <property type="entry name" value="PsdUridine_synth_TruD"/>
</dbReference>
<comment type="similarity">
    <text evidence="1 4">Belongs to the pseudouridine synthase TruD family.</text>
</comment>
<name>A0A377JMW3_9HELI</name>
<dbReference type="InterPro" id="IPR043165">
    <property type="entry name" value="TruD_insert_sf"/>
</dbReference>
<dbReference type="Pfam" id="PF01142">
    <property type="entry name" value="TruD"/>
    <property type="match status" value="1"/>
</dbReference>
<dbReference type="GO" id="GO:0005829">
    <property type="term" value="C:cytosol"/>
    <property type="evidence" value="ECO:0007669"/>
    <property type="project" value="TreeGrafter"/>
</dbReference>
<dbReference type="RefSeq" id="WP_115025862.1">
    <property type="nucleotide sequence ID" value="NZ_UGHZ01000001.1"/>
</dbReference>
<organism evidence="6 7">
    <name type="scientific">Helicobacter cinaedi</name>
    <dbReference type="NCBI Taxonomy" id="213"/>
    <lineage>
        <taxon>Bacteria</taxon>
        <taxon>Pseudomonadati</taxon>
        <taxon>Campylobacterota</taxon>
        <taxon>Epsilonproteobacteria</taxon>
        <taxon>Campylobacterales</taxon>
        <taxon>Helicobacteraceae</taxon>
        <taxon>Helicobacter</taxon>
    </lineage>
</organism>
<dbReference type="Gene3D" id="3.30.2350.20">
    <property type="entry name" value="TruD, catalytic domain"/>
    <property type="match status" value="2"/>
</dbReference>
<dbReference type="Gene3D" id="3.30.2340.10">
    <property type="entry name" value="TruD, insertion domain"/>
    <property type="match status" value="2"/>
</dbReference>
<dbReference type="EMBL" id="UGHZ01000001">
    <property type="protein sequence ID" value="STP09096.1"/>
    <property type="molecule type" value="Genomic_DNA"/>
</dbReference>
<evidence type="ECO:0000256" key="1">
    <source>
        <dbReference type="ARBA" id="ARBA00007953"/>
    </source>
</evidence>
<accession>A0A377JMW3</accession>
<dbReference type="SUPFAM" id="SSF55120">
    <property type="entry name" value="Pseudouridine synthase"/>
    <property type="match status" value="1"/>
</dbReference>
<proteinExistence type="inferred from homology"/>
<dbReference type="CDD" id="cd02575">
    <property type="entry name" value="PseudoU_synth_EcTruD"/>
    <property type="match status" value="1"/>
</dbReference>
<dbReference type="InterPro" id="IPR020119">
    <property type="entry name" value="PsdUridine_synth_TruD_CS"/>
</dbReference>
<keyword evidence="3 4" id="KW-0413">Isomerase</keyword>
<protein>
    <recommendedName>
        <fullName evidence="4">tRNA pseudouridine synthase D</fullName>
        <ecNumber evidence="4">5.4.99.27</ecNumber>
    </recommendedName>
    <alternativeName>
        <fullName evidence="4">tRNA pseudouridine(13) synthase</fullName>
    </alternativeName>
    <alternativeName>
        <fullName evidence="4">tRNA pseudouridylate synthase D</fullName>
    </alternativeName>
    <alternativeName>
        <fullName evidence="4">tRNA-uridine isomerase D</fullName>
    </alternativeName>
</protein>
<evidence type="ECO:0000313" key="7">
    <source>
        <dbReference type="Proteomes" id="UP000255335"/>
    </source>
</evidence>
<feature type="domain" description="TRUD" evidence="5">
    <location>
        <begin position="157"/>
        <end position="312"/>
    </location>
</feature>
<dbReference type="InterPro" id="IPR050170">
    <property type="entry name" value="TruD_pseudoU_synthase"/>
</dbReference>
<evidence type="ECO:0000313" key="6">
    <source>
        <dbReference type="EMBL" id="STP09096.1"/>
    </source>
</evidence>
<dbReference type="PANTHER" id="PTHR47811:SF1">
    <property type="entry name" value="TRNA PSEUDOURIDINE SYNTHASE D"/>
    <property type="match status" value="1"/>
</dbReference>
<dbReference type="GO" id="GO:0160150">
    <property type="term" value="F:tRNA pseudouridine(13) synthase activity"/>
    <property type="evidence" value="ECO:0007669"/>
    <property type="project" value="UniProtKB-EC"/>
</dbReference>
<gene>
    <name evidence="4 6" type="primary">truD</name>
    <name evidence="6" type="ORF">NCTC12221_00526</name>
</gene>
<keyword evidence="2 4" id="KW-0819">tRNA processing</keyword>
<dbReference type="EC" id="5.4.99.27" evidence="4"/>
<dbReference type="GO" id="GO:0003723">
    <property type="term" value="F:RNA binding"/>
    <property type="evidence" value="ECO:0007669"/>
    <property type="project" value="InterPro"/>
</dbReference>
<dbReference type="GO" id="GO:0031119">
    <property type="term" value="P:tRNA pseudouridine synthesis"/>
    <property type="evidence" value="ECO:0007669"/>
    <property type="project" value="UniProtKB-UniRule"/>
</dbReference>
<dbReference type="Proteomes" id="UP000255335">
    <property type="component" value="Unassembled WGS sequence"/>
</dbReference>
<dbReference type="NCBIfam" id="NF002154">
    <property type="entry name" value="PRK00984.1-3"/>
    <property type="match status" value="1"/>
</dbReference>
<dbReference type="PANTHER" id="PTHR47811">
    <property type="entry name" value="TRNA PSEUDOURIDINE SYNTHASE D"/>
    <property type="match status" value="1"/>
</dbReference>
<evidence type="ECO:0000256" key="3">
    <source>
        <dbReference type="ARBA" id="ARBA00023235"/>
    </source>
</evidence>
<dbReference type="InterPro" id="IPR042214">
    <property type="entry name" value="TruD_catalytic"/>
</dbReference>
<comment type="catalytic activity">
    <reaction evidence="4">
        <text>uridine(13) in tRNA = pseudouridine(13) in tRNA</text>
        <dbReference type="Rhea" id="RHEA:42540"/>
        <dbReference type="Rhea" id="RHEA-COMP:10105"/>
        <dbReference type="Rhea" id="RHEA-COMP:10106"/>
        <dbReference type="ChEBI" id="CHEBI:65314"/>
        <dbReference type="ChEBI" id="CHEBI:65315"/>
        <dbReference type="EC" id="5.4.99.27"/>
    </reaction>
</comment>
<evidence type="ECO:0000259" key="5">
    <source>
        <dbReference type="PROSITE" id="PS50984"/>
    </source>
</evidence>
<dbReference type="PROSITE" id="PS50984">
    <property type="entry name" value="TRUD"/>
    <property type="match status" value="1"/>
</dbReference>
<sequence>MHSARFYPFTHSPLQCHFNASSRDFVVKEIPLYEPSGNGEHLLIYVRKKGLSTFEMLELFSQILGIKVRDIGYAGLKDKAATTYQYISIPRSLESRLNLISPILQEHNIKILNLHAHNNKLKIGHLKGNEFFMRLKKLLPHNATKLESTLELIAQSGFPNYFGDQRFGKEGDNFQSGKAIIQNSLKIKNKKMSNFLISSYQSHLFNAWLKTRLQFSQILHSFSPNEVLNALAQDDFKALHSPHYTPNLIKTLQKQKQHFVLLSGDVMCHYPYGKNFICEDEMLESQRFMLKNTAPTGALSGLKLTHAQHLAKDIESHFLDSAIKANGTRRYAWVWAEQIKGKYIAEKAQYELQFYLPKGSYATIFLESLLGQQNL</sequence>